<keyword evidence="2 9" id="KW-0812">Transmembrane</keyword>
<dbReference type="GeneID" id="107120056"/>
<keyword evidence="5 9" id="KW-0472">Membrane</keyword>
<keyword evidence="3" id="KW-0732">Signal</keyword>
<evidence type="ECO:0000313" key="11">
    <source>
        <dbReference type="Proteomes" id="UP000694871"/>
    </source>
</evidence>
<accession>A0ABM1KWU5</accession>
<dbReference type="RefSeq" id="XP_015278182.1">
    <property type="nucleotide sequence ID" value="XM_015422696.1"/>
</dbReference>
<reference evidence="12" key="1">
    <citation type="submission" date="2025-08" db="UniProtKB">
        <authorList>
            <consortium name="RefSeq"/>
        </authorList>
    </citation>
    <scope>IDENTIFICATION</scope>
</reference>
<keyword evidence="4 9" id="KW-1133">Transmembrane helix</keyword>
<keyword evidence="7" id="KW-0325">Glycoprotein</keyword>
<evidence type="ECO:0000313" key="12">
    <source>
        <dbReference type="RefSeq" id="XP_015278182.1"/>
    </source>
</evidence>
<dbReference type="InterPro" id="IPR003531">
    <property type="entry name" value="Hempt_rcpt_S_F1_CS"/>
</dbReference>
<feature type="region of interest" description="Disordered" evidence="8">
    <location>
        <begin position="336"/>
        <end position="370"/>
    </location>
</feature>
<protein>
    <submittedName>
        <fullName evidence="12">Interleukin-2 receptor subunit beta</fullName>
    </submittedName>
</protein>
<dbReference type="Gene3D" id="2.60.40.10">
    <property type="entry name" value="Immunoglobulins"/>
    <property type="match status" value="1"/>
</dbReference>
<dbReference type="InterPro" id="IPR003961">
    <property type="entry name" value="FN3_dom"/>
</dbReference>
<feature type="transmembrane region" description="Helical" evidence="9">
    <location>
        <begin position="149"/>
        <end position="169"/>
    </location>
</feature>
<evidence type="ECO:0000256" key="6">
    <source>
        <dbReference type="ARBA" id="ARBA00023170"/>
    </source>
</evidence>
<dbReference type="Proteomes" id="UP000694871">
    <property type="component" value="Unplaced"/>
</dbReference>
<gene>
    <name evidence="12" type="primary">IL2RB</name>
</gene>
<dbReference type="PANTHER" id="PTHR23037:SF30">
    <property type="entry name" value="INTERLEUKIN-2 RECEPTOR SUBUNIT BETA"/>
    <property type="match status" value="1"/>
</dbReference>
<sequence>MPAILLIYSATNFSDICIHAIERKRAFKLDSATPAVRAANAIQLWPPHSVQMESDRKPSYNLTWQLHNVSHYLEGQLEYEVAYKKPDDPDKADTILPITYDQQWIEIENLSPGTEYEAAVRVKVQDYSSYKSIWSHWSTTLKWRTYPKVPLAFGISLISVFLIVAVLLVKTRTPKWLQKVLKIHLPDPVKFFPSLTAVHGGDVQKWLSSPLSMDSFHITAASPDVSVLEVLQKGSQDPCLLLPKDCLTPMDAPETSGHSLSSCFVNRGYFFFHHLHSLEIEPCKVYFTYDPIAQENSGSEDGDSYQALHTTGSHLPLPSYSLVGSQEGVSLLPEMKEPTQKAHQTISPPSMGRSPPASATEQGETQEESEAIFPVSISLHQSPMGISSVHKHPNSNANETEAITNVATHTSSIGENAPSFLQPLILSPGKASDVCRSESSSQVPNSEAYLSLRELQSQYSHQSV</sequence>
<dbReference type="CDD" id="cd00063">
    <property type="entry name" value="FN3"/>
    <property type="match status" value="1"/>
</dbReference>
<evidence type="ECO:0000256" key="4">
    <source>
        <dbReference type="ARBA" id="ARBA00022989"/>
    </source>
</evidence>
<evidence type="ECO:0000256" key="8">
    <source>
        <dbReference type="SAM" id="MobiDB-lite"/>
    </source>
</evidence>
<dbReference type="PANTHER" id="PTHR23037">
    <property type="entry name" value="CYTOKINE RECEPTOR"/>
    <property type="match status" value="1"/>
</dbReference>
<feature type="domain" description="Fibronectin type-III" evidence="10">
    <location>
        <begin position="46"/>
        <end position="148"/>
    </location>
</feature>
<dbReference type="PROSITE" id="PS01355">
    <property type="entry name" value="HEMATOPO_REC_S_F1"/>
    <property type="match status" value="1"/>
</dbReference>
<evidence type="ECO:0000256" key="7">
    <source>
        <dbReference type="ARBA" id="ARBA00023180"/>
    </source>
</evidence>
<dbReference type="InterPro" id="IPR036116">
    <property type="entry name" value="FN3_sf"/>
</dbReference>
<evidence type="ECO:0000256" key="3">
    <source>
        <dbReference type="ARBA" id="ARBA00022729"/>
    </source>
</evidence>
<dbReference type="InterPro" id="IPR013783">
    <property type="entry name" value="Ig-like_fold"/>
</dbReference>
<dbReference type="PROSITE" id="PS50853">
    <property type="entry name" value="FN3"/>
    <property type="match status" value="1"/>
</dbReference>
<evidence type="ECO:0000256" key="2">
    <source>
        <dbReference type="ARBA" id="ARBA00022692"/>
    </source>
</evidence>
<comment type="subcellular location">
    <subcellularLocation>
        <location evidence="1">Membrane</location>
        <topology evidence="1">Single-pass type I membrane protein</topology>
    </subcellularLocation>
</comment>
<evidence type="ECO:0000256" key="9">
    <source>
        <dbReference type="SAM" id="Phobius"/>
    </source>
</evidence>
<organism evidence="11 12">
    <name type="scientific">Gekko japonicus</name>
    <name type="common">Schlegel's Japanese gecko</name>
    <dbReference type="NCBI Taxonomy" id="146911"/>
    <lineage>
        <taxon>Eukaryota</taxon>
        <taxon>Metazoa</taxon>
        <taxon>Chordata</taxon>
        <taxon>Craniata</taxon>
        <taxon>Vertebrata</taxon>
        <taxon>Euteleostomi</taxon>
        <taxon>Lepidosauria</taxon>
        <taxon>Squamata</taxon>
        <taxon>Bifurcata</taxon>
        <taxon>Gekkota</taxon>
        <taxon>Gekkonidae</taxon>
        <taxon>Gekkoninae</taxon>
        <taxon>Gekko</taxon>
    </lineage>
</organism>
<dbReference type="SUPFAM" id="SSF49265">
    <property type="entry name" value="Fibronectin type III"/>
    <property type="match status" value="1"/>
</dbReference>
<keyword evidence="11" id="KW-1185">Reference proteome</keyword>
<name>A0ABM1KWU5_GEKJA</name>
<evidence type="ECO:0000256" key="1">
    <source>
        <dbReference type="ARBA" id="ARBA00004479"/>
    </source>
</evidence>
<proteinExistence type="predicted"/>
<keyword evidence="6 12" id="KW-0675">Receptor</keyword>
<evidence type="ECO:0000256" key="5">
    <source>
        <dbReference type="ARBA" id="ARBA00023136"/>
    </source>
</evidence>
<evidence type="ECO:0000259" key="10">
    <source>
        <dbReference type="PROSITE" id="PS50853"/>
    </source>
</evidence>